<organism evidence="11 12">
    <name type="scientific">Enterococcus casseliflavus ATCC 12755</name>
    <dbReference type="NCBI Taxonomy" id="888066"/>
    <lineage>
        <taxon>Bacteria</taxon>
        <taxon>Bacillati</taxon>
        <taxon>Bacillota</taxon>
        <taxon>Bacilli</taxon>
        <taxon>Lactobacillales</taxon>
        <taxon>Enterococcaceae</taxon>
        <taxon>Enterococcus</taxon>
    </lineage>
</organism>
<accession>F0EFM6</accession>
<name>F0EFM6_ENTCA</name>
<dbReference type="InterPro" id="IPR004501">
    <property type="entry name" value="PTS_EIIC_3"/>
</dbReference>
<evidence type="ECO:0000259" key="10">
    <source>
        <dbReference type="PROSITE" id="PS51105"/>
    </source>
</evidence>
<keyword evidence="4 8" id="KW-0762">Sugar transport</keyword>
<dbReference type="PANTHER" id="PTHR33989">
    <property type="match status" value="1"/>
</dbReference>
<feature type="transmembrane region" description="Helical" evidence="9">
    <location>
        <begin position="368"/>
        <end position="391"/>
    </location>
</feature>
<keyword evidence="7 8" id="KW-0472">Membrane</keyword>
<dbReference type="PANTHER" id="PTHR33989:SF4">
    <property type="entry name" value="PTS SYSTEM N,N'-DIACETYLCHITOBIOSE-SPECIFIC EIIC COMPONENT"/>
    <property type="match status" value="1"/>
</dbReference>
<dbReference type="GO" id="GO:0009401">
    <property type="term" value="P:phosphoenolpyruvate-dependent sugar phosphotransferase system"/>
    <property type="evidence" value="ECO:0007669"/>
    <property type="project" value="InterPro"/>
</dbReference>
<evidence type="ECO:0000256" key="6">
    <source>
        <dbReference type="ARBA" id="ARBA00022989"/>
    </source>
</evidence>
<feature type="transmembrane region" description="Helical" evidence="9">
    <location>
        <begin position="57"/>
        <end position="77"/>
    </location>
</feature>
<dbReference type="GO" id="GO:0005886">
    <property type="term" value="C:plasma membrane"/>
    <property type="evidence" value="ECO:0007669"/>
    <property type="project" value="UniProtKB-SubCell"/>
</dbReference>
<feature type="transmembrane region" description="Helical" evidence="9">
    <location>
        <begin position="206"/>
        <end position="226"/>
    </location>
</feature>
<comment type="subcellular location">
    <subcellularLocation>
        <location evidence="1">Cell membrane</location>
        <topology evidence="1">Multi-pass membrane protein</topology>
    </subcellularLocation>
</comment>
<dbReference type="NCBIfam" id="TIGR00410">
    <property type="entry name" value="lacE"/>
    <property type="match status" value="1"/>
</dbReference>
<evidence type="ECO:0000256" key="1">
    <source>
        <dbReference type="ARBA" id="ARBA00004651"/>
    </source>
</evidence>
<dbReference type="InterPro" id="IPR051088">
    <property type="entry name" value="PTS_Sugar-EIIC/EIIB"/>
</dbReference>
<feature type="transmembrane region" description="Helical" evidence="9">
    <location>
        <begin position="238"/>
        <end position="262"/>
    </location>
</feature>
<proteinExistence type="predicted"/>
<comment type="caution">
    <text evidence="11">The sequence shown here is derived from an EMBL/GenBank/DDBJ whole genome shotgun (WGS) entry which is preliminary data.</text>
</comment>
<feature type="transmembrane region" description="Helical" evidence="9">
    <location>
        <begin position="129"/>
        <end position="148"/>
    </location>
</feature>
<keyword evidence="3 8" id="KW-1003">Cell membrane</keyword>
<dbReference type="InterPro" id="IPR003352">
    <property type="entry name" value="PTS_EIIC"/>
</dbReference>
<feature type="transmembrane region" description="Helical" evidence="9">
    <location>
        <begin position="308"/>
        <end position="330"/>
    </location>
</feature>
<dbReference type="GO" id="GO:0008982">
    <property type="term" value="F:protein-N(PI)-phosphohistidine-sugar phosphotransferase activity"/>
    <property type="evidence" value="ECO:0007669"/>
    <property type="project" value="UniProtKB-UniRule"/>
</dbReference>
<feature type="domain" description="PTS EIIC type-3" evidence="10">
    <location>
        <begin position="38"/>
        <end position="435"/>
    </location>
</feature>
<evidence type="ECO:0000256" key="5">
    <source>
        <dbReference type="ARBA" id="ARBA00022692"/>
    </source>
</evidence>
<dbReference type="Pfam" id="PF02378">
    <property type="entry name" value="PTS_EIIC"/>
    <property type="match status" value="1"/>
</dbReference>
<dbReference type="HOGENOM" id="CLU_029688_1_0_9"/>
<feature type="transmembrane region" description="Helical" evidence="9">
    <location>
        <begin position="269"/>
        <end position="288"/>
    </location>
</feature>
<evidence type="ECO:0000256" key="2">
    <source>
        <dbReference type="ARBA" id="ARBA00022448"/>
    </source>
</evidence>
<feature type="transmembrane region" description="Helical" evidence="9">
    <location>
        <begin position="168"/>
        <end position="185"/>
    </location>
</feature>
<gene>
    <name evidence="11" type="ORF">HMPREF9087_0528</name>
</gene>
<comment type="function">
    <text evidence="8">The phosphoenolpyruvate-dependent sugar phosphotransferase system (PTS), a major carbohydrate active -transport system, catalyzes the phosphorylation of incoming sugar substrates concomitant with their translocation across the cell membrane.</text>
</comment>
<evidence type="ECO:0000256" key="7">
    <source>
        <dbReference type="ARBA" id="ARBA00023136"/>
    </source>
</evidence>
<dbReference type="Proteomes" id="UP000004835">
    <property type="component" value="Unassembled WGS sequence"/>
</dbReference>
<dbReference type="PROSITE" id="PS51105">
    <property type="entry name" value="PTS_EIIC_TYPE_3"/>
    <property type="match status" value="1"/>
</dbReference>
<dbReference type="GO" id="GO:1901264">
    <property type="term" value="P:carbohydrate derivative transport"/>
    <property type="evidence" value="ECO:0007669"/>
    <property type="project" value="TreeGrafter"/>
</dbReference>
<evidence type="ECO:0000256" key="8">
    <source>
        <dbReference type="PIRNR" id="PIRNR006351"/>
    </source>
</evidence>
<dbReference type="AlphaFoldDB" id="F0EFM6"/>
<dbReference type="EMBL" id="AEWT01000002">
    <property type="protein sequence ID" value="EGC71151.1"/>
    <property type="molecule type" value="Genomic_DNA"/>
</dbReference>
<feature type="transmembrane region" description="Helical" evidence="9">
    <location>
        <begin position="342"/>
        <end position="362"/>
    </location>
</feature>
<feature type="transmembrane region" description="Helical" evidence="9">
    <location>
        <begin position="97"/>
        <end position="117"/>
    </location>
</feature>
<keyword evidence="6 9" id="KW-1133">Transmembrane helix</keyword>
<evidence type="ECO:0000313" key="12">
    <source>
        <dbReference type="Proteomes" id="UP000004835"/>
    </source>
</evidence>
<reference evidence="11 12" key="1">
    <citation type="submission" date="2011-01" db="EMBL/GenBank/DDBJ databases">
        <authorList>
            <person name="Muzny D."/>
            <person name="Qin X."/>
            <person name="Deng J."/>
            <person name="Jiang H."/>
            <person name="Liu Y."/>
            <person name="Qu J."/>
            <person name="Song X.-Z."/>
            <person name="Zhang L."/>
            <person name="Thornton R."/>
            <person name="Coyle M."/>
            <person name="Francisco L."/>
            <person name="Jackson L."/>
            <person name="Javaid M."/>
            <person name="Korchina V."/>
            <person name="Kovar C."/>
            <person name="Mata R."/>
            <person name="Mathew T."/>
            <person name="Ngo R."/>
            <person name="Nguyen L."/>
            <person name="Nguyen N."/>
            <person name="Okwuonu G."/>
            <person name="Ongeri F."/>
            <person name="Pham C."/>
            <person name="Simmons D."/>
            <person name="Wilczek-Boney K."/>
            <person name="Hale W."/>
            <person name="Jakkamsetti A."/>
            <person name="Pham P."/>
            <person name="Ruth R."/>
            <person name="San Lucas F."/>
            <person name="Warren J."/>
            <person name="Zhang J."/>
            <person name="Zhao Z."/>
            <person name="Zhou C."/>
            <person name="Zhu D."/>
            <person name="Lee S."/>
            <person name="Bess C."/>
            <person name="Blankenburg K."/>
            <person name="Forbes L."/>
            <person name="Fu Q."/>
            <person name="Gubbala S."/>
            <person name="Hirani K."/>
            <person name="Jayaseelan J.C."/>
            <person name="Lara F."/>
            <person name="Munidasa M."/>
            <person name="Palculict T."/>
            <person name="Patil S."/>
            <person name="Pu L.-L."/>
            <person name="Saada N."/>
            <person name="Tang L."/>
            <person name="Weissenberger G."/>
            <person name="Zhu Y."/>
            <person name="Hemphill L."/>
            <person name="Shang Y."/>
            <person name="Youmans B."/>
            <person name="Ayvaz T."/>
            <person name="Ross M."/>
            <person name="Santibanez J."/>
            <person name="Aqrawi P."/>
            <person name="Gross S."/>
            <person name="Joshi V."/>
            <person name="Fowler G."/>
            <person name="Nazareth L."/>
            <person name="Reid J."/>
            <person name="Worley K."/>
            <person name="Petrosino J."/>
            <person name="Highlander S."/>
            <person name="Gibbs R."/>
        </authorList>
    </citation>
    <scope>NUCLEOTIDE SEQUENCE [LARGE SCALE GENOMIC DNA]</scope>
    <source>
        <strain evidence="11 12">ATCC 12755</strain>
    </source>
</reference>
<sequence length="440" mass="47825">MGLFKKDTSCSPTIAIKTFCFSDTDQKGVYYMTFAETFTEKGQYYASRIQQNKYMQAISNGLMSLLPIMIIGAFSTLLSSMQIEVYQSMIAPFRDIIALPAQFTTNALAIYAAFSIAYKLAGLYGKEGLIPGFVSLFSFLVLTPISVFEDGELVINALTFDWLGARGLFAAMIVGVLTARLYVFFVDKNLVITMPEGVPPTIAKTFSGLVPAVLVAVLFTITAGLWKMTEFGSFHQFVYTILQIPLQSLGGSIWSICIALLIMQLLWVFGIHGAIVVLAVIRPIMTALDLENLAAYQAGEPMPNLVTGSFWSIYANFSAMLGLVVVLLFLSKSKQFKIIGKLGAPGALFGIHEPLIFGLPIVMNPILAIPYILSPVVCVVIGYILTITNILPIPIGMQVPFGAPIVLSGILQGSWKLGVAQLLMIPLVCLDLLPICPHFG</sequence>
<protein>
    <recommendedName>
        <fullName evidence="8">Permease IIC component</fullName>
    </recommendedName>
</protein>
<keyword evidence="5 9" id="KW-0812">Transmembrane</keyword>
<evidence type="ECO:0000256" key="3">
    <source>
        <dbReference type="ARBA" id="ARBA00022475"/>
    </source>
</evidence>
<dbReference type="PIRSF" id="PIRSF006351">
    <property type="entry name" value="PTS_EIIC-Cellobiose"/>
    <property type="match status" value="1"/>
</dbReference>
<keyword evidence="2 8" id="KW-0813">Transport</keyword>
<evidence type="ECO:0000256" key="9">
    <source>
        <dbReference type="SAM" id="Phobius"/>
    </source>
</evidence>
<evidence type="ECO:0000313" key="11">
    <source>
        <dbReference type="EMBL" id="EGC71151.1"/>
    </source>
</evidence>
<dbReference type="InterPro" id="IPR004796">
    <property type="entry name" value="PTS_IIC_cello"/>
</dbReference>
<evidence type="ECO:0000256" key="4">
    <source>
        <dbReference type="ARBA" id="ARBA00022597"/>
    </source>
</evidence>